<name>A0A8K0WX10_9HYPO</name>
<feature type="compositionally biased region" description="Polar residues" evidence="1">
    <location>
        <begin position="93"/>
        <end position="103"/>
    </location>
</feature>
<reference evidence="2" key="1">
    <citation type="journal article" date="2021" name="Nat. Commun.">
        <title>Genetic determinants of endophytism in the Arabidopsis root mycobiome.</title>
        <authorList>
            <person name="Mesny F."/>
            <person name="Miyauchi S."/>
            <person name="Thiergart T."/>
            <person name="Pickel B."/>
            <person name="Atanasova L."/>
            <person name="Karlsson M."/>
            <person name="Huettel B."/>
            <person name="Barry K.W."/>
            <person name="Haridas S."/>
            <person name="Chen C."/>
            <person name="Bauer D."/>
            <person name="Andreopoulos W."/>
            <person name="Pangilinan J."/>
            <person name="LaButti K."/>
            <person name="Riley R."/>
            <person name="Lipzen A."/>
            <person name="Clum A."/>
            <person name="Drula E."/>
            <person name="Henrissat B."/>
            <person name="Kohler A."/>
            <person name="Grigoriev I.V."/>
            <person name="Martin F.M."/>
            <person name="Hacquard S."/>
        </authorList>
    </citation>
    <scope>NUCLEOTIDE SEQUENCE</scope>
    <source>
        <strain evidence="2">MPI-CAGE-CH-0235</strain>
    </source>
</reference>
<keyword evidence="3" id="KW-1185">Reference proteome</keyword>
<feature type="region of interest" description="Disordered" evidence="1">
    <location>
        <begin position="1"/>
        <end position="103"/>
    </location>
</feature>
<dbReference type="Proteomes" id="UP000813444">
    <property type="component" value="Unassembled WGS sequence"/>
</dbReference>
<proteinExistence type="predicted"/>
<evidence type="ECO:0000313" key="3">
    <source>
        <dbReference type="Proteomes" id="UP000813444"/>
    </source>
</evidence>
<feature type="compositionally biased region" description="Basic residues" evidence="1">
    <location>
        <begin position="33"/>
        <end position="47"/>
    </location>
</feature>
<protein>
    <submittedName>
        <fullName evidence="2">Uncharacterized protein</fullName>
    </submittedName>
</protein>
<dbReference type="EMBL" id="JAGPNK010000001">
    <property type="protein sequence ID" value="KAH7329233.1"/>
    <property type="molecule type" value="Genomic_DNA"/>
</dbReference>
<sequence>MNEEHGVKHSAICIKRETFHAHTPSNVHEGPREKRKRWVQSRRGRKSTKAESSRPWRYITSPPGTKAAGQRPRARWTEAKRLPDGRVGGAQHYGSQNLGQQPITNPSCMQVRRGVDWIAYLALIVGGKQCRSL</sequence>
<dbReference type="AlphaFoldDB" id="A0A8K0WX10"/>
<comment type="caution">
    <text evidence="2">The sequence shown here is derived from an EMBL/GenBank/DDBJ whole genome shotgun (WGS) entry which is preliminary data.</text>
</comment>
<organism evidence="2 3">
    <name type="scientific">Stachybotrys elegans</name>
    <dbReference type="NCBI Taxonomy" id="80388"/>
    <lineage>
        <taxon>Eukaryota</taxon>
        <taxon>Fungi</taxon>
        <taxon>Dikarya</taxon>
        <taxon>Ascomycota</taxon>
        <taxon>Pezizomycotina</taxon>
        <taxon>Sordariomycetes</taxon>
        <taxon>Hypocreomycetidae</taxon>
        <taxon>Hypocreales</taxon>
        <taxon>Stachybotryaceae</taxon>
        <taxon>Stachybotrys</taxon>
    </lineage>
</organism>
<gene>
    <name evidence="2" type="ORF">B0I35DRAFT_39857</name>
</gene>
<evidence type="ECO:0000313" key="2">
    <source>
        <dbReference type="EMBL" id="KAH7329233.1"/>
    </source>
</evidence>
<feature type="compositionally biased region" description="Basic and acidic residues" evidence="1">
    <location>
        <begin position="75"/>
        <end position="84"/>
    </location>
</feature>
<evidence type="ECO:0000256" key="1">
    <source>
        <dbReference type="SAM" id="MobiDB-lite"/>
    </source>
</evidence>
<accession>A0A8K0WX10</accession>